<proteinExistence type="predicted"/>
<reference evidence="2" key="1">
    <citation type="submission" date="2018-11" db="EMBL/GenBank/DDBJ databases">
        <authorList>
            <person name="Grassa J C."/>
        </authorList>
    </citation>
    <scope>NUCLEOTIDE SEQUENCE [LARGE SCALE GENOMIC DNA]</scope>
</reference>
<evidence type="ECO:0000313" key="2">
    <source>
        <dbReference type="EnsemblPlants" id="cds.novel_model_6225_5bd9a17a.1.5bd9b13c"/>
    </source>
</evidence>
<keyword evidence="3" id="KW-1185">Reference proteome</keyword>
<dbReference type="Gramene" id="novel_model_6225_5bd9a17a.1.5bd9b13c">
    <property type="protein sequence ID" value="cds.novel_model_6225_5bd9a17a.1.5bd9b13c"/>
    <property type="gene ID" value="novel_gene_3230_5bd9a17a"/>
</dbReference>
<dbReference type="EMBL" id="UZAU01000650">
    <property type="status" value="NOT_ANNOTATED_CDS"/>
    <property type="molecule type" value="Genomic_DNA"/>
</dbReference>
<dbReference type="EnsemblPlants" id="novel_model_6225_5bd9a17a.1.5bd9b13c">
    <property type="protein sequence ID" value="cds.novel_model_6225_5bd9a17a.1.5bd9b13c"/>
    <property type="gene ID" value="novel_gene_3230_5bd9a17a"/>
</dbReference>
<dbReference type="Proteomes" id="UP000596661">
    <property type="component" value="Chromosome 7"/>
</dbReference>
<name>A0A803R848_CANSA</name>
<feature type="region of interest" description="Disordered" evidence="1">
    <location>
        <begin position="93"/>
        <end position="112"/>
    </location>
</feature>
<accession>A0A803R848</accession>
<sequence>MFSPYLQLLRVSNLCIYKYSYSLLRFLQNCVDFICVCVTSLDIVGRLIKNSNQGTSMVHEYLKAPHQIMKVDNNNIEIGEEFIEGRMDFEKSDYSGVGANPEHDPKPPSGNV</sequence>
<protein>
    <submittedName>
        <fullName evidence="2">Uncharacterized protein</fullName>
    </submittedName>
</protein>
<evidence type="ECO:0000256" key="1">
    <source>
        <dbReference type="SAM" id="MobiDB-lite"/>
    </source>
</evidence>
<reference evidence="2" key="2">
    <citation type="submission" date="2021-03" db="UniProtKB">
        <authorList>
            <consortium name="EnsemblPlants"/>
        </authorList>
    </citation>
    <scope>IDENTIFICATION</scope>
</reference>
<dbReference type="AlphaFoldDB" id="A0A803R848"/>
<evidence type="ECO:0000313" key="3">
    <source>
        <dbReference type="Proteomes" id="UP000596661"/>
    </source>
</evidence>
<organism evidence="2 3">
    <name type="scientific">Cannabis sativa</name>
    <name type="common">Hemp</name>
    <name type="synonym">Marijuana</name>
    <dbReference type="NCBI Taxonomy" id="3483"/>
    <lineage>
        <taxon>Eukaryota</taxon>
        <taxon>Viridiplantae</taxon>
        <taxon>Streptophyta</taxon>
        <taxon>Embryophyta</taxon>
        <taxon>Tracheophyta</taxon>
        <taxon>Spermatophyta</taxon>
        <taxon>Magnoliopsida</taxon>
        <taxon>eudicotyledons</taxon>
        <taxon>Gunneridae</taxon>
        <taxon>Pentapetalae</taxon>
        <taxon>rosids</taxon>
        <taxon>fabids</taxon>
        <taxon>Rosales</taxon>
        <taxon>Cannabaceae</taxon>
        <taxon>Cannabis</taxon>
    </lineage>
</organism>